<protein>
    <recommendedName>
        <fullName evidence="1">Mating-type protein MAT-1</fullName>
    </recommendedName>
</protein>
<feature type="domain" description="Alpha box" evidence="8">
    <location>
        <begin position="61"/>
        <end position="116"/>
    </location>
</feature>
<comment type="subcellular location">
    <subcellularLocation>
        <location evidence="7">Nucleus</location>
    </subcellularLocation>
</comment>
<dbReference type="InterPro" id="IPR006856">
    <property type="entry name" value="MATalpha_HMGbox"/>
</dbReference>
<accession>A0A6A6UU55</accession>
<keyword evidence="5 7" id="KW-0539">Nucleus</keyword>
<dbReference type="AlphaFoldDB" id="A0A6A6UU55"/>
<comment type="function">
    <text evidence="6">Mating type proteins are sequence specific DNA-binding proteins that act as master switches in fungal differentiation by controlling gene expression in a cell type-specific fashion. Transcriptional activator that induces the transcription of alpha-specific genes.</text>
</comment>
<reference evidence="9" key="1">
    <citation type="journal article" date="2020" name="Stud. Mycol.">
        <title>101 Dothideomycetes genomes: a test case for predicting lifestyles and emergence of pathogens.</title>
        <authorList>
            <person name="Haridas S."/>
            <person name="Albert R."/>
            <person name="Binder M."/>
            <person name="Bloem J."/>
            <person name="Labutti K."/>
            <person name="Salamov A."/>
            <person name="Andreopoulos B."/>
            <person name="Baker S."/>
            <person name="Barry K."/>
            <person name="Bills G."/>
            <person name="Bluhm B."/>
            <person name="Cannon C."/>
            <person name="Castanera R."/>
            <person name="Culley D."/>
            <person name="Daum C."/>
            <person name="Ezra D."/>
            <person name="Gonzalez J."/>
            <person name="Henrissat B."/>
            <person name="Kuo A."/>
            <person name="Liang C."/>
            <person name="Lipzen A."/>
            <person name="Lutzoni F."/>
            <person name="Magnuson J."/>
            <person name="Mondo S."/>
            <person name="Nolan M."/>
            <person name="Ohm R."/>
            <person name="Pangilinan J."/>
            <person name="Park H.-J."/>
            <person name="Ramirez L."/>
            <person name="Alfaro M."/>
            <person name="Sun H."/>
            <person name="Tritt A."/>
            <person name="Yoshinaga Y."/>
            <person name="Zwiers L.-H."/>
            <person name="Turgeon B."/>
            <person name="Goodwin S."/>
            <person name="Spatafora J."/>
            <person name="Crous P."/>
            <person name="Grigoriev I."/>
        </authorList>
    </citation>
    <scope>NUCLEOTIDE SEQUENCE</scope>
    <source>
        <strain evidence="9">CBS 115976</strain>
    </source>
</reference>
<evidence type="ECO:0000256" key="2">
    <source>
        <dbReference type="ARBA" id="ARBA00023015"/>
    </source>
</evidence>
<keyword evidence="10" id="KW-1185">Reference proteome</keyword>
<keyword evidence="2 7" id="KW-0805">Transcription regulation</keyword>
<organism evidence="9 10">
    <name type="scientific">Microthyrium microscopicum</name>
    <dbReference type="NCBI Taxonomy" id="703497"/>
    <lineage>
        <taxon>Eukaryota</taxon>
        <taxon>Fungi</taxon>
        <taxon>Dikarya</taxon>
        <taxon>Ascomycota</taxon>
        <taxon>Pezizomycotina</taxon>
        <taxon>Dothideomycetes</taxon>
        <taxon>Dothideomycetes incertae sedis</taxon>
        <taxon>Microthyriales</taxon>
        <taxon>Microthyriaceae</taxon>
        <taxon>Microthyrium</taxon>
    </lineage>
</organism>
<evidence type="ECO:0000256" key="5">
    <source>
        <dbReference type="ARBA" id="ARBA00023242"/>
    </source>
</evidence>
<sequence>MNPEMETIDIREFLAAQSPEQIHTLRYWLHQMWENDQAKGLPEIVNSVPKLSSAPPAKRSKAMRPLNSFMAFRAYYSTMFDRQQQKMISGYLHRMWKDDMHKAKWALIAKAYSTIRDQAGKVNAPLNDFLEFVCPLIIVPTPETYMLRMGYELDDKGVLTRIFNPPAVMFDLSTSWSSEELVFAAESEGFGTPQYAIAPANVANSLTPRTGTATPNHNSATMTMAVNPTTFGADSGNNNSASASIDPDFNQCATMLQHNDFLSWAQHSATAGPREDTTMIHGNGIELALSGDAYPHGAQFRPKDWEQDCGLEMDVAKSGTGVAVNIDDYVDWTNPIWHLDNN</sequence>
<dbReference type="Proteomes" id="UP000799302">
    <property type="component" value="Unassembled WGS sequence"/>
</dbReference>
<dbReference type="EMBL" id="MU004230">
    <property type="protein sequence ID" value="KAF2674961.1"/>
    <property type="molecule type" value="Genomic_DNA"/>
</dbReference>
<keyword evidence="3 7" id="KW-0238">DNA-binding</keyword>
<keyword evidence="4 7" id="KW-0804">Transcription</keyword>
<dbReference type="PROSITE" id="PS51325">
    <property type="entry name" value="ALPHA_BOX"/>
    <property type="match status" value="1"/>
</dbReference>
<dbReference type="Pfam" id="PF04769">
    <property type="entry name" value="MATalpha_HMGbox"/>
    <property type="match status" value="1"/>
</dbReference>
<evidence type="ECO:0000256" key="1">
    <source>
        <dbReference type="ARBA" id="ARBA00015083"/>
    </source>
</evidence>
<proteinExistence type="inferred from homology"/>
<comment type="similarity">
    <text evidence="7">Belongs to the MATALPHA1 family.</text>
</comment>
<dbReference type="GO" id="GO:0008301">
    <property type="term" value="F:DNA binding, bending"/>
    <property type="evidence" value="ECO:0007669"/>
    <property type="project" value="InterPro"/>
</dbReference>
<gene>
    <name evidence="9" type="ORF">BT63DRAFT_420214</name>
</gene>
<evidence type="ECO:0000256" key="3">
    <source>
        <dbReference type="ARBA" id="ARBA00023125"/>
    </source>
</evidence>
<dbReference type="OrthoDB" id="5398665at2759"/>
<dbReference type="GO" id="GO:0005634">
    <property type="term" value="C:nucleus"/>
    <property type="evidence" value="ECO:0007669"/>
    <property type="project" value="UniProtKB-SubCell"/>
</dbReference>
<name>A0A6A6UU55_9PEZI</name>
<evidence type="ECO:0000256" key="6">
    <source>
        <dbReference type="ARBA" id="ARBA00035106"/>
    </source>
</evidence>
<dbReference type="GO" id="GO:0045895">
    <property type="term" value="P:positive regulation of mating-type specific transcription, DNA-templated"/>
    <property type="evidence" value="ECO:0007669"/>
    <property type="project" value="InterPro"/>
</dbReference>
<evidence type="ECO:0000313" key="10">
    <source>
        <dbReference type="Proteomes" id="UP000799302"/>
    </source>
</evidence>
<evidence type="ECO:0000256" key="7">
    <source>
        <dbReference type="RuleBase" id="RU003516"/>
    </source>
</evidence>
<evidence type="ECO:0000259" key="8">
    <source>
        <dbReference type="PROSITE" id="PS51325"/>
    </source>
</evidence>
<evidence type="ECO:0000313" key="9">
    <source>
        <dbReference type="EMBL" id="KAF2674961.1"/>
    </source>
</evidence>
<evidence type="ECO:0000256" key="4">
    <source>
        <dbReference type="ARBA" id="ARBA00023163"/>
    </source>
</evidence>